<keyword evidence="2" id="KW-0813">Transport</keyword>
<dbReference type="GO" id="GO:0005886">
    <property type="term" value="C:plasma membrane"/>
    <property type="evidence" value="ECO:0007669"/>
    <property type="project" value="TreeGrafter"/>
</dbReference>
<accession>A0A9W5YLP4</accession>
<evidence type="ECO:0000256" key="5">
    <source>
        <dbReference type="ARBA" id="ARBA00023065"/>
    </source>
</evidence>
<keyword evidence="3 8" id="KW-0812">Transmembrane</keyword>
<evidence type="ECO:0000256" key="2">
    <source>
        <dbReference type="ARBA" id="ARBA00022448"/>
    </source>
</evidence>
<keyword evidence="4 8" id="KW-1133">Transmembrane helix</keyword>
<keyword evidence="6 8" id="KW-0472">Membrane</keyword>
<dbReference type="InterPro" id="IPR051143">
    <property type="entry name" value="TrkH_K-transport"/>
</dbReference>
<name>A0A9W5YLP4_9EURO</name>
<comment type="subcellular location">
    <subcellularLocation>
        <location evidence="1">Membrane</location>
        <topology evidence="1">Multi-pass membrane protein</topology>
    </subcellularLocation>
</comment>
<feature type="transmembrane region" description="Helical" evidence="8">
    <location>
        <begin position="129"/>
        <end position="146"/>
    </location>
</feature>
<dbReference type="InterPro" id="IPR003445">
    <property type="entry name" value="Cat_transpt"/>
</dbReference>
<dbReference type="Pfam" id="PF02386">
    <property type="entry name" value="TrkH"/>
    <property type="match status" value="1"/>
</dbReference>
<feature type="transmembrane region" description="Helical" evidence="8">
    <location>
        <begin position="93"/>
        <end position="117"/>
    </location>
</feature>
<evidence type="ECO:0008006" key="11">
    <source>
        <dbReference type="Google" id="ProtNLM"/>
    </source>
</evidence>
<dbReference type="GO" id="GO:1990573">
    <property type="term" value="P:potassium ion import across plasma membrane"/>
    <property type="evidence" value="ECO:0007669"/>
    <property type="project" value="TreeGrafter"/>
</dbReference>
<dbReference type="AlphaFoldDB" id="A0A9W5YLP4"/>
<comment type="caution">
    <text evidence="9">The sequence shown here is derived from an EMBL/GenBank/DDBJ whole genome shotgun (WGS) entry which is preliminary data.</text>
</comment>
<keyword evidence="5" id="KW-0406">Ion transport</keyword>
<evidence type="ECO:0000256" key="7">
    <source>
        <dbReference type="SAM" id="MobiDB-lite"/>
    </source>
</evidence>
<evidence type="ECO:0000256" key="3">
    <source>
        <dbReference type="ARBA" id="ARBA00022692"/>
    </source>
</evidence>
<dbReference type="GO" id="GO:0140107">
    <property type="term" value="F:high-affinity potassium ion transmembrane transporter activity"/>
    <property type="evidence" value="ECO:0007669"/>
    <property type="project" value="TreeGrafter"/>
</dbReference>
<organism evidence="9 10">
    <name type="scientific">Aspergillus brasiliensis</name>
    <dbReference type="NCBI Taxonomy" id="319629"/>
    <lineage>
        <taxon>Eukaryota</taxon>
        <taxon>Fungi</taxon>
        <taxon>Dikarya</taxon>
        <taxon>Ascomycota</taxon>
        <taxon>Pezizomycotina</taxon>
        <taxon>Eurotiomycetes</taxon>
        <taxon>Eurotiomycetidae</taxon>
        <taxon>Eurotiales</taxon>
        <taxon>Aspergillaceae</taxon>
        <taxon>Aspergillus</taxon>
        <taxon>Aspergillus subgen. Circumdati</taxon>
    </lineage>
</organism>
<evidence type="ECO:0000313" key="10">
    <source>
        <dbReference type="Proteomes" id="UP001143548"/>
    </source>
</evidence>
<dbReference type="EMBL" id="BROQ01000008">
    <property type="protein sequence ID" value="GKZ17851.1"/>
    <property type="molecule type" value="Genomic_DNA"/>
</dbReference>
<sequence>MEEGNESPTEPLKPDQDNTYFDREDKNQWVDDDDDMLGNLSRRKVHGHHWVFPMVGVAARLDLRNHPLVVPSRLDAEYERERLGGVEYFALKFLTILIMVYWLTCLSFGVLAIGFWIKTHHPGLTASNNGVSPFWTGAFLAVSAFVNSGMSLQDASIIPFREDTYILLVLGLLVLAGNTLYPCLLRFIVWTLRKMLPVRPSWTAWGETLDFILDHPSRLYTHIIPSRHTWYLAATTVILNGIQWISFETLTLRNKEVQSIPLRYRILDGLFQSISIRFGGFHVVSIGDLAQGLLILYGSMMLIPSHPVLITMRNTNVYEERPVAIYDDDGRQDPFPGILHSLTSNNFTRGLVHTAPFQSRSVESSRSNFIRLQLSHRFGSDLMWIALGTLAISIAENDHYTQDPVAFSTINILFEVLSGYGGSGVSVGGPEGRHFSFCGSWHPISKVILGVIILKGRHHRLPYAIDKVVMLSNDSLAWAEEEDAALRRERNRDLWSSIMPVGCV</sequence>
<gene>
    <name evidence="9" type="ORF">AbraCBS73388_010791</name>
</gene>
<dbReference type="PANTHER" id="PTHR31064">
    <property type="entry name" value="POTASSIUM TRANSPORT PROTEIN DDB_G0292412-RELATED"/>
    <property type="match status" value="1"/>
</dbReference>
<dbReference type="Proteomes" id="UP001143548">
    <property type="component" value="Unassembled WGS sequence"/>
</dbReference>
<dbReference type="PANTHER" id="PTHR31064:SF37">
    <property type="entry name" value="TRANSPORTER, PUTATIVE (EUROFUNG)-RELATED"/>
    <property type="match status" value="1"/>
</dbReference>
<evidence type="ECO:0000256" key="4">
    <source>
        <dbReference type="ARBA" id="ARBA00022989"/>
    </source>
</evidence>
<proteinExistence type="predicted"/>
<evidence type="ECO:0000313" key="9">
    <source>
        <dbReference type="EMBL" id="GKZ17851.1"/>
    </source>
</evidence>
<reference evidence="9" key="1">
    <citation type="submission" date="2022-07" db="EMBL/GenBank/DDBJ databases">
        <title>Taxonomy of Aspergillus series Nigri: significant species reduction supported by multi-species coalescent approaches.</title>
        <authorList>
            <person name="Bian C."/>
            <person name="Kusuya Y."/>
            <person name="Sklenar F."/>
            <person name="D'hooge E."/>
            <person name="Yaguchi T."/>
            <person name="Takahashi H."/>
            <person name="Hubka V."/>
        </authorList>
    </citation>
    <scope>NUCLEOTIDE SEQUENCE</scope>
    <source>
        <strain evidence="9">CBS 733.88</strain>
    </source>
</reference>
<feature type="region of interest" description="Disordered" evidence="7">
    <location>
        <begin position="1"/>
        <end position="20"/>
    </location>
</feature>
<feature type="transmembrane region" description="Helical" evidence="8">
    <location>
        <begin position="166"/>
        <end position="189"/>
    </location>
</feature>
<evidence type="ECO:0000256" key="8">
    <source>
        <dbReference type="SAM" id="Phobius"/>
    </source>
</evidence>
<evidence type="ECO:0000256" key="1">
    <source>
        <dbReference type="ARBA" id="ARBA00004141"/>
    </source>
</evidence>
<evidence type="ECO:0000256" key="6">
    <source>
        <dbReference type="ARBA" id="ARBA00023136"/>
    </source>
</evidence>
<dbReference type="GO" id="GO:0030007">
    <property type="term" value="P:intracellular potassium ion homeostasis"/>
    <property type="evidence" value="ECO:0007669"/>
    <property type="project" value="TreeGrafter"/>
</dbReference>
<protein>
    <recommendedName>
        <fullName evidence="11">Cation transporter</fullName>
    </recommendedName>
</protein>